<protein>
    <recommendedName>
        <fullName evidence="4">Alginate export domain-containing protein</fullName>
    </recommendedName>
</protein>
<reference evidence="3" key="1">
    <citation type="journal article" date="2024" name="Int. J. Syst. Evol. Microbiol.">
        <title>Methylomarinovum tepidoasis sp. nov., a moderately thermophilic methanotroph of the family Methylothermaceae isolated from a deep-sea hydrothermal field.</title>
        <authorList>
            <person name="Hirayama H."/>
            <person name="Takaki Y."/>
            <person name="Abe M."/>
            <person name="Miyazaki M."/>
            <person name="Uematsu K."/>
            <person name="Matsui Y."/>
            <person name="Takai K."/>
        </authorList>
    </citation>
    <scope>NUCLEOTIDE SEQUENCE [LARGE SCALE GENOMIC DNA]</scope>
    <source>
        <strain evidence="3">IT-9</strain>
    </source>
</reference>
<dbReference type="EMBL" id="AP024714">
    <property type="protein sequence ID" value="BCX81498.1"/>
    <property type="molecule type" value="Genomic_DNA"/>
</dbReference>
<dbReference type="RefSeq" id="WP_317706420.1">
    <property type="nucleotide sequence ID" value="NZ_AP024714.1"/>
</dbReference>
<accession>A0AAU9BRP3</accession>
<organism evidence="2 3">
    <name type="scientific">Methylomarinovum caldicuralii</name>
    <dbReference type="NCBI Taxonomy" id="438856"/>
    <lineage>
        <taxon>Bacteria</taxon>
        <taxon>Pseudomonadati</taxon>
        <taxon>Pseudomonadota</taxon>
        <taxon>Gammaproteobacteria</taxon>
        <taxon>Methylococcales</taxon>
        <taxon>Methylothermaceae</taxon>
        <taxon>Methylomarinovum</taxon>
    </lineage>
</organism>
<keyword evidence="1" id="KW-0732">Signal</keyword>
<evidence type="ECO:0008006" key="4">
    <source>
        <dbReference type="Google" id="ProtNLM"/>
    </source>
</evidence>
<dbReference type="Proteomes" id="UP001321825">
    <property type="component" value="Chromosome"/>
</dbReference>
<evidence type="ECO:0000313" key="3">
    <source>
        <dbReference type="Proteomes" id="UP001321825"/>
    </source>
</evidence>
<evidence type="ECO:0000313" key="2">
    <source>
        <dbReference type="EMBL" id="BCX81498.1"/>
    </source>
</evidence>
<feature type="signal peptide" evidence="1">
    <location>
        <begin position="1"/>
        <end position="18"/>
    </location>
</feature>
<feature type="chain" id="PRO_5043885584" description="Alginate export domain-containing protein" evidence="1">
    <location>
        <begin position="19"/>
        <end position="418"/>
    </location>
</feature>
<gene>
    <name evidence="2" type="ORF">MIT9_P1076</name>
</gene>
<name>A0AAU9BRP3_9GAMM</name>
<proteinExistence type="predicted"/>
<evidence type="ECO:0000256" key="1">
    <source>
        <dbReference type="SAM" id="SignalP"/>
    </source>
</evidence>
<sequence length="418" mass="48252">MRRLLAGVGMLVCGSVGAASLSAMLESKLQVDNRFNASPRILGELWGDAELLEPGRWRAHASWAGRLSSLSDDSGGRLYQAFWEGLWPRFQGTLRLGRFQRADLAGFYLLDGGQLDYRLAGWRAQWYGGRPLRLDHVRSIEGDSVFGVTLERDEAKDRCWRGFCWQGYRTVFSYQEFRNHRLSRRLQGTASVRGSRGEGQAWEAALSATYRFDRRRFEDVWFNGFIDLTPALRFRTNYEYYRPRSPFPTFRERFVSAYALGEQSLFRAELHHHPRPSLHYYLGGQRATKADGFDGYGLIGGGDYRWRDTVFALRYDFLEIGYDRAHSGYGQIRHAFSSRLEAWVNGAVRREEKLLYGVNWVRGGEAGFRYHIGSGWTVQTSLSYIANSQRRDDYVGVVRVIYYLDRFQPKGKTCVWSC</sequence>
<keyword evidence="3" id="KW-1185">Reference proteome</keyword>
<dbReference type="KEGG" id="mcau:MIT9_P1076"/>
<dbReference type="AlphaFoldDB" id="A0AAU9BRP3"/>